<dbReference type="InterPro" id="IPR043004">
    <property type="entry name" value="MvaI_BcnI_cat"/>
</dbReference>
<dbReference type="Proteomes" id="UP001059295">
    <property type="component" value="Chromosome"/>
</dbReference>
<evidence type="ECO:0000313" key="3">
    <source>
        <dbReference type="Proteomes" id="UP001059295"/>
    </source>
</evidence>
<dbReference type="Pfam" id="PF15515">
    <property type="entry name" value="MvaI_BcnI"/>
    <property type="match status" value="1"/>
</dbReference>
<gene>
    <name evidence="2" type="ORF">NQ491_08385</name>
</gene>
<evidence type="ECO:0000313" key="2">
    <source>
        <dbReference type="EMBL" id="UWN56668.1"/>
    </source>
</evidence>
<keyword evidence="2" id="KW-0255">Endonuclease</keyword>
<proteinExistence type="predicted"/>
<accession>A0ABY5UXE8</accession>
<dbReference type="InterPro" id="IPR029127">
    <property type="entry name" value="MvaI_BcnI"/>
</dbReference>
<dbReference type="RefSeq" id="WP_026089769.1">
    <property type="nucleotide sequence ID" value="NZ_CAPH01000018.1"/>
</dbReference>
<reference evidence="2" key="1">
    <citation type="journal article" date="2022" name="Cell">
        <title>Design, construction, and in vivo augmentation of a complex gut microbiome.</title>
        <authorList>
            <person name="Cheng A.G."/>
            <person name="Ho P.Y."/>
            <person name="Aranda-Diaz A."/>
            <person name="Jain S."/>
            <person name="Yu F.B."/>
            <person name="Meng X."/>
            <person name="Wang M."/>
            <person name="Iakiviak M."/>
            <person name="Nagashima K."/>
            <person name="Zhao A."/>
            <person name="Murugkar P."/>
            <person name="Patil A."/>
            <person name="Atabakhsh K."/>
            <person name="Weakley A."/>
            <person name="Yan J."/>
            <person name="Brumbaugh A.R."/>
            <person name="Higginbottom S."/>
            <person name="Dimas A."/>
            <person name="Shiver A.L."/>
            <person name="Deutschbauer A."/>
            <person name="Neff N."/>
            <person name="Sonnenburg J.L."/>
            <person name="Huang K.C."/>
            <person name="Fischbach M.A."/>
        </authorList>
    </citation>
    <scope>NUCLEOTIDE SEQUENCE</scope>
    <source>
        <strain evidence="2">AP11</strain>
    </source>
</reference>
<keyword evidence="3" id="KW-1185">Reference proteome</keyword>
<dbReference type="InterPro" id="IPR043005">
    <property type="entry name" value="MvaI_BcnI_rec"/>
</dbReference>
<keyword evidence="2" id="KW-0378">Hydrolase</keyword>
<sequence>MMDENLIVEKFREIKELGFVKSKRPYSTGIGKTFEDYLGVTENNEIGPDFAGFEVVSKRTQTSTFLSLFTKSPSHPRSVNTILLERYGEEYEGYPGMRKLHTSVFAGKFNTYRNAYGFRIVNDTQGKKIVLEVSSLPEMEVIDSSVYWTYHDLEQCLLTKLKALFFVYADSDMRDGTEYFHYTQADIYLDPSLENLLKLIDRGRLMIDIRIGSYKTGKMKGKPHDHGTGFRIRPEDLSLLYEHHLHID</sequence>
<dbReference type="Gene3D" id="3.40.210.20">
    <property type="entry name" value="MvaI/BcnI restriction endonuclease, catalytic domain"/>
    <property type="match status" value="1"/>
</dbReference>
<keyword evidence="2" id="KW-0540">Nuclease</keyword>
<dbReference type="GeneID" id="82891745"/>
<dbReference type="GO" id="GO:0004519">
    <property type="term" value="F:endonuclease activity"/>
    <property type="evidence" value="ECO:0007669"/>
    <property type="project" value="UniProtKB-KW"/>
</dbReference>
<evidence type="ECO:0000259" key="1">
    <source>
        <dbReference type="Pfam" id="PF15515"/>
    </source>
</evidence>
<name>A0ABY5UXE8_9BACT</name>
<dbReference type="Gene3D" id="3.30.70.3570">
    <property type="entry name" value="MvaI/BcnI restriction endonuclease, recognition domain"/>
    <property type="match status" value="1"/>
</dbReference>
<feature type="domain" description="MvaI/BcnI restriction endonuclease" evidence="1">
    <location>
        <begin position="9"/>
        <end position="241"/>
    </location>
</feature>
<organism evidence="2 3">
    <name type="scientific">Alistipes ihumii AP11</name>
    <dbReference type="NCBI Taxonomy" id="1211813"/>
    <lineage>
        <taxon>Bacteria</taxon>
        <taxon>Pseudomonadati</taxon>
        <taxon>Bacteroidota</taxon>
        <taxon>Bacteroidia</taxon>
        <taxon>Bacteroidales</taxon>
        <taxon>Rikenellaceae</taxon>
        <taxon>Alistipes</taxon>
    </lineage>
</organism>
<protein>
    <submittedName>
        <fullName evidence="2">MvaI/BcnI family restriction endonuclease</fullName>
    </submittedName>
</protein>
<dbReference type="EMBL" id="CP102294">
    <property type="protein sequence ID" value="UWN56668.1"/>
    <property type="molecule type" value="Genomic_DNA"/>
</dbReference>